<proteinExistence type="predicted"/>
<sequence>MLRTPTHDTRLRILEWLKDPVAHFPPHHGTDLLADGVPADAVAAKLGVPGPVAHTHLTLLTALGLLRPRRIDGRVHYRRDEVRVAEVARMFEKGWQRPG</sequence>
<reference evidence="1 2" key="1">
    <citation type="submission" date="2016-12" db="EMBL/GenBank/DDBJ databases">
        <title>Genome Mining:The Detection of Biosynthetic Gene Clusters to Aid in the Expression of Curamycin A produced by Streptomyces sp. strain CZA14.</title>
        <authorList>
            <person name="Durrell K.A."/>
            <person name="Kirby B.M."/>
            <person name="Khan W."/>
            <person name="Mthethwa T."/>
            <person name="Le Roes-Hill M."/>
        </authorList>
    </citation>
    <scope>NUCLEOTIDE SEQUENCE [LARGE SCALE GENOMIC DNA]</scope>
    <source>
        <strain evidence="1 2">CZA14</strain>
    </source>
</reference>
<accession>A0ABX3YG77</accession>
<protein>
    <submittedName>
        <fullName evidence="1">ArsR family transcriptional regulator</fullName>
    </submittedName>
</protein>
<evidence type="ECO:0000313" key="2">
    <source>
        <dbReference type="Proteomes" id="UP000194266"/>
    </source>
</evidence>
<comment type="caution">
    <text evidence="1">The sequence shown here is derived from an EMBL/GenBank/DDBJ whole genome shotgun (WGS) entry which is preliminary data.</text>
</comment>
<dbReference type="InterPro" id="IPR036388">
    <property type="entry name" value="WH-like_DNA-bd_sf"/>
</dbReference>
<dbReference type="EMBL" id="MRYD01000098">
    <property type="protein sequence ID" value="OSZ58908.1"/>
    <property type="molecule type" value="Genomic_DNA"/>
</dbReference>
<organism evidence="1 2">
    <name type="scientific">Streptomyces pharetrae CZA14</name>
    <dbReference type="NCBI Taxonomy" id="1144883"/>
    <lineage>
        <taxon>Bacteria</taxon>
        <taxon>Bacillati</taxon>
        <taxon>Actinomycetota</taxon>
        <taxon>Actinomycetes</taxon>
        <taxon>Kitasatosporales</taxon>
        <taxon>Streptomycetaceae</taxon>
        <taxon>Streptomyces</taxon>
    </lineage>
</organism>
<gene>
    <name evidence="1" type="ORF">OQI_19105</name>
</gene>
<name>A0ABX3YG77_9ACTN</name>
<dbReference type="SUPFAM" id="SSF46785">
    <property type="entry name" value="Winged helix' DNA-binding domain"/>
    <property type="match status" value="1"/>
</dbReference>
<evidence type="ECO:0000313" key="1">
    <source>
        <dbReference type="EMBL" id="OSZ58908.1"/>
    </source>
</evidence>
<dbReference type="RefSeq" id="WP_086170566.1">
    <property type="nucleotide sequence ID" value="NZ_MRYD01000098.1"/>
</dbReference>
<dbReference type="Proteomes" id="UP000194266">
    <property type="component" value="Unassembled WGS sequence"/>
</dbReference>
<keyword evidence="2" id="KW-1185">Reference proteome</keyword>
<dbReference type="Gene3D" id="1.10.10.10">
    <property type="entry name" value="Winged helix-like DNA-binding domain superfamily/Winged helix DNA-binding domain"/>
    <property type="match status" value="1"/>
</dbReference>
<dbReference type="InterPro" id="IPR036390">
    <property type="entry name" value="WH_DNA-bd_sf"/>
</dbReference>